<feature type="region of interest" description="Disordered" evidence="2">
    <location>
        <begin position="605"/>
        <end position="698"/>
    </location>
</feature>
<feature type="compositionally biased region" description="Low complexity" evidence="2">
    <location>
        <begin position="605"/>
        <end position="617"/>
    </location>
</feature>
<dbReference type="PANTHER" id="PTHR38394:SF1">
    <property type="entry name" value="NEUROFILAMENT LIGHT PROTEIN"/>
    <property type="match status" value="1"/>
</dbReference>
<feature type="region of interest" description="Disordered" evidence="2">
    <location>
        <begin position="1630"/>
        <end position="1675"/>
    </location>
</feature>
<feature type="region of interest" description="Disordered" evidence="2">
    <location>
        <begin position="1"/>
        <end position="34"/>
    </location>
</feature>
<dbReference type="InParanoid" id="A0A2K3CR91"/>
<feature type="compositionally biased region" description="Basic and acidic residues" evidence="2">
    <location>
        <begin position="1451"/>
        <end position="1463"/>
    </location>
</feature>
<organism evidence="3 4">
    <name type="scientific">Chlamydomonas reinhardtii</name>
    <name type="common">Chlamydomonas smithii</name>
    <dbReference type="NCBI Taxonomy" id="3055"/>
    <lineage>
        <taxon>Eukaryota</taxon>
        <taxon>Viridiplantae</taxon>
        <taxon>Chlorophyta</taxon>
        <taxon>core chlorophytes</taxon>
        <taxon>Chlorophyceae</taxon>
        <taxon>CS clade</taxon>
        <taxon>Chlamydomonadales</taxon>
        <taxon>Chlamydomonadaceae</taxon>
        <taxon>Chlamydomonas</taxon>
    </lineage>
</organism>
<keyword evidence="4" id="KW-1185">Reference proteome</keyword>
<dbReference type="Gramene" id="PNW70796">
    <property type="protein sequence ID" value="PNW70796"/>
    <property type="gene ID" value="CHLRE_17g734350v5"/>
</dbReference>
<feature type="compositionally biased region" description="Low complexity" evidence="2">
    <location>
        <begin position="734"/>
        <end position="744"/>
    </location>
</feature>
<dbReference type="OMA" id="CASARND"/>
<dbReference type="PANTHER" id="PTHR38394">
    <property type="entry name" value="NEUROFILAMENT LIGHT PROTEIN"/>
    <property type="match status" value="1"/>
</dbReference>
<evidence type="ECO:0000313" key="3">
    <source>
        <dbReference type="EMBL" id="PNW70796.1"/>
    </source>
</evidence>
<feature type="compositionally biased region" description="Low complexity" evidence="2">
    <location>
        <begin position="205"/>
        <end position="247"/>
    </location>
</feature>
<feature type="compositionally biased region" description="Low complexity" evidence="2">
    <location>
        <begin position="667"/>
        <end position="696"/>
    </location>
</feature>
<feature type="region of interest" description="Disordered" evidence="2">
    <location>
        <begin position="116"/>
        <end position="276"/>
    </location>
</feature>
<evidence type="ECO:0000256" key="1">
    <source>
        <dbReference type="SAM" id="Coils"/>
    </source>
</evidence>
<dbReference type="Proteomes" id="UP000006906">
    <property type="component" value="Chromosome 17"/>
</dbReference>
<reference evidence="3 4" key="1">
    <citation type="journal article" date="2007" name="Science">
        <title>The Chlamydomonas genome reveals the evolution of key animal and plant functions.</title>
        <authorList>
            <person name="Merchant S.S."/>
            <person name="Prochnik S.E."/>
            <person name="Vallon O."/>
            <person name="Harris E.H."/>
            <person name="Karpowicz S.J."/>
            <person name="Witman G.B."/>
            <person name="Terry A."/>
            <person name="Salamov A."/>
            <person name="Fritz-Laylin L.K."/>
            <person name="Marechal-Drouard L."/>
            <person name="Marshall W.F."/>
            <person name="Qu L.H."/>
            <person name="Nelson D.R."/>
            <person name="Sanderfoot A.A."/>
            <person name="Spalding M.H."/>
            <person name="Kapitonov V.V."/>
            <person name="Ren Q."/>
            <person name="Ferris P."/>
            <person name="Lindquist E."/>
            <person name="Shapiro H."/>
            <person name="Lucas S.M."/>
            <person name="Grimwood J."/>
            <person name="Schmutz J."/>
            <person name="Cardol P."/>
            <person name="Cerutti H."/>
            <person name="Chanfreau G."/>
            <person name="Chen C.L."/>
            <person name="Cognat V."/>
            <person name="Croft M.T."/>
            <person name="Dent R."/>
            <person name="Dutcher S."/>
            <person name="Fernandez E."/>
            <person name="Fukuzawa H."/>
            <person name="Gonzalez-Ballester D."/>
            <person name="Gonzalez-Halphen D."/>
            <person name="Hallmann A."/>
            <person name="Hanikenne M."/>
            <person name="Hippler M."/>
            <person name="Inwood W."/>
            <person name="Jabbari K."/>
            <person name="Kalanon M."/>
            <person name="Kuras R."/>
            <person name="Lefebvre P.A."/>
            <person name="Lemaire S.D."/>
            <person name="Lobanov A.V."/>
            <person name="Lohr M."/>
            <person name="Manuell A."/>
            <person name="Meier I."/>
            <person name="Mets L."/>
            <person name="Mittag M."/>
            <person name="Mittelmeier T."/>
            <person name="Moroney J.V."/>
            <person name="Moseley J."/>
            <person name="Napoli C."/>
            <person name="Nedelcu A.M."/>
            <person name="Niyogi K."/>
            <person name="Novoselov S.V."/>
            <person name="Paulsen I.T."/>
            <person name="Pazour G."/>
            <person name="Purton S."/>
            <person name="Ral J.P."/>
            <person name="Riano-Pachon D.M."/>
            <person name="Riekhof W."/>
            <person name="Rymarquis L."/>
            <person name="Schroda M."/>
            <person name="Stern D."/>
            <person name="Umen J."/>
            <person name="Willows R."/>
            <person name="Wilson N."/>
            <person name="Zimmer S.L."/>
            <person name="Allmer J."/>
            <person name="Balk J."/>
            <person name="Bisova K."/>
            <person name="Chen C.J."/>
            <person name="Elias M."/>
            <person name="Gendler K."/>
            <person name="Hauser C."/>
            <person name="Lamb M.R."/>
            <person name="Ledford H."/>
            <person name="Long J.C."/>
            <person name="Minagawa J."/>
            <person name="Page M.D."/>
            <person name="Pan J."/>
            <person name="Pootakham W."/>
            <person name="Roje S."/>
            <person name="Rose A."/>
            <person name="Stahlberg E."/>
            <person name="Terauchi A.M."/>
            <person name="Yang P."/>
            <person name="Ball S."/>
            <person name="Bowler C."/>
            <person name="Dieckmann C.L."/>
            <person name="Gladyshev V.N."/>
            <person name="Green P."/>
            <person name="Jorgensen R."/>
            <person name="Mayfield S."/>
            <person name="Mueller-Roeber B."/>
            <person name="Rajamani S."/>
            <person name="Sayre R.T."/>
            <person name="Brokstein P."/>
            <person name="Dubchak I."/>
            <person name="Goodstein D."/>
            <person name="Hornick L."/>
            <person name="Huang Y.W."/>
            <person name="Jhaveri J."/>
            <person name="Luo Y."/>
            <person name="Martinez D."/>
            <person name="Ngau W.C."/>
            <person name="Otillar B."/>
            <person name="Poliakov A."/>
            <person name="Porter A."/>
            <person name="Szajkowski L."/>
            <person name="Werner G."/>
            <person name="Zhou K."/>
            <person name="Grigoriev I.V."/>
            <person name="Rokhsar D.S."/>
            <person name="Grossman A.R."/>
        </authorList>
    </citation>
    <scope>NUCLEOTIDE SEQUENCE [LARGE SCALE GENOMIC DNA]</scope>
    <source>
        <strain evidence="4">CC-503</strain>
    </source>
</reference>
<feature type="region of interest" description="Disordered" evidence="2">
    <location>
        <begin position="715"/>
        <end position="787"/>
    </location>
</feature>
<feature type="coiled-coil region" evidence="1">
    <location>
        <begin position="1282"/>
        <end position="1333"/>
    </location>
</feature>
<dbReference type="STRING" id="3055.A0A2K3CR91"/>
<feature type="compositionally biased region" description="Low complexity" evidence="2">
    <location>
        <begin position="390"/>
        <end position="405"/>
    </location>
</feature>
<feature type="compositionally biased region" description="Polar residues" evidence="2">
    <location>
        <begin position="307"/>
        <end position="317"/>
    </location>
</feature>
<gene>
    <name evidence="3" type="ORF">CHLRE_17g734350v5</name>
</gene>
<feature type="compositionally biased region" description="Pro residues" evidence="2">
    <location>
        <begin position="8"/>
        <end position="28"/>
    </location>
</feature>
<feature type="compositionally biased region" description="Low complexity" evidence="2">
    <location>
        <begin position="257"/>
        <end position="267"/>
    </location>
</feature>
<dbReference type="EMBL" id="CM008978">
    <property type="protein sequence ID" value="PNW70796.1"/>
    <property type="molecule type" value="Genomic_DNA"/>
</dbReference>
<evidence type="ECO:0000313" key="4">
    <source>
        <dbReference type="Proteomes" id="UP000006906"/>
    </source>
</evidence>
<feature type="compositionally biased region" description="Pro residues" evidence="2">
    <location>
        <begin position="723"/>
        <end position="733"/>
    </location>
</feature>
<feature type="region of interest" description="Disordered" evidence="2">
    <location>
        <begin position="1388"/>
        <end position="1483"/>
    </location>
</feature>
<feature type="region of interest" description="Disordered" evidence="2">
    <location>
        <begin position="295"/>
        <end position="509"/>
    </location>
</feature>
<evidence type="ECO:0000256" key="2">
    <source>
        <dbReference type="SAM" id="MobiDB-lite"/>
    </source>
</evidence>
<feature type="compositionally biased region" description="Low complexity" evidence="2">
    <location>
        <begin position="1388"/>
        <end position="1410"/>
    </location>
</feature>
<sequence length="1694" mass="177718">MFKRKPKPAPPKPLPPARNVPAATPPRPSLARAPSRRLTIHETLQQSQGALFRLRGLNPGDLQAFPLLNEIQRLIQHLKEATAALAPADREAWSYQIADLDEEFRELADVVVAKADAANPAPEPRAPAGRSVGGPGHSNHSPAPQPLLRGPARPDPSIAPPGMRPSPSGRVQQAVAFFSRHGHEGQAAGPQSPMPPAASLHALRQQQQQMYAQQQQQHPQQFHAQQRQHPQQHPQQLYPQQQQQSQQVPASPSGAWQQPDSQQQQGGPPVGREERILLAQRQAALLAKHHAFLEQQRQAQAQAQQRVSTQHQHSGSGLESDGGMSRSGTPAPGLGPQSSFRRQPSYQQHSYGGQSHGGQEQQPQELAWQQQYPQPQERQEQHMRRQLQQAHADAVPAPEARAAGPFAQAEVQARQGLGAQAAEDVSQRVQWQQERTHLQVATQQSYASQQQQLYARQPDPQWGGGGDDTAPLPPSQAQLQALMPRRSESRPGPQQQSAQQSGGHDDLFSGLDIMPEAEAAAAASLGPRDMAVVVVAAECRPEHYPQVLPARSDAGLSPAFSGNGYDASGGGAWSAVASPQVYAAGQQHAWQGRVQQQQQLHQWQQQQQHTQWQPQRQQEQRQQDGAGQWRPQLSHQDSGSSAGRQPGQLGHSSPSPGAHTTAYTGKPQLALPAPDQQPEAQQQVQLYKPQWQQPQPWSEQAMNGAANTHLHRVSTNASEAAAPMPPIATPPPAQAFASRAAAGPPASPTVLPNSGFGMQGAAEARPWTEAGSSSGSSAPSAAAAIAAQQRKDQQARYAGQGGFATGAFAVAATAGSRLGAGTNNGTGAGAGGQAQPSIGPVGPAAGQAGSANPAAALPRVAELPTLGDLQSYLEQVTGSIAECSAAAQQRAQATTRAWAEAISQAQHVEAALVQQRRGLRAAMADVAAGAARLEQQQAAAAAAEDYGTAAALDEQLGELRVRGQALAGEVRDLDAGLQRASELQAELLWRQASALRATSIYLTRLQEGQQHMSAALAEQAEREAAAALGLHHAAQQALEERWAVLAERRSELDAGAQQLEARVAEAAGPAEEERQRCASARNDLQAEVDQLRALLAAKEAALAQACAALEEAEASVRAASAGFEPEAAALETARQALAAEEASLAAQQEALQESERQAAARSDAAQEHQQQLAAQAAALADAAAGMVADAEALEGRLAAADAGRQRREQLAAADESAADGARDLERCLTALSADLSHLAEQRGQLAAQQATVAAALQGLQQRLPALEGAKRAAAEAKDFREAARLSNEQRELSLKVDSAAAELARLNGCTGELSTAEAAKQREAAELHQLLTEARRHAAEARHRYLIFCIGASRAAQEDAVASERYEQAAQLQSDLEADEAEAAAIEQAWGLSRPPSAPSTTTASTTGGNRARRAGSVGGGQRQAAGTAPDEASEAGSTPGLALTRASEAPGHEGGRGSREAGEPLPSVPRLAGPVGGYNGIDEHEASGSAALSSFASAAAALDAEGDAAASGRPWTPAGEVSHMQGPGQAQRQSQTQWQAQGQGQGHYRYNDSSGSQLPGQEAGGQPQEPVAGVDEDAAADHGWQRQGQEHAAPGSAPDGDLHDNPLFADLEVHEHRVTNDLDAVGAAGGSSGIVEGGGTEGGWQHGAAPSGGWQAYHNPVAEHDGGEEGQDAEGYGAQGFGLQGVHPTVYGR</sequence>
<feature type="compositionally biased region" description="Gly residues" evidence="2">
    <location>
        <begin position="1630"/>
        <end position="1646"/>
    </location>
</feature>
<feature type="compositionally biased region" description="Low complexity" evidence="2">
    <location>
        <begin position="770"/>
        <end position="787"/>
    </location>
</feature>
<dbReference type="RefSeq" id="XP_042914960.1">
    <property type="nucleotide sequence ID" value="XM_043072501.1"/>
</dbReference>
<dbReference type="OrthoDB" id="553250at2759"/>
<keyword evidence="1" id="KW-0175">Coiled coil</keyword>
<feature type="compositionally biased region" description="Low complexity" evidence="2">
    <location>
        <begin position="491"/>
        <end position="502"/>
    </location>
</feature>
<feature type="compositionally biased region" description="Low complexity" evidence="2">
    <location>
        <begin position="443"/>
        <end position="457"/>
    </location>
</feature>
<feature type="compositionally biased region" description="Pro residues" evidence="2">
    <location>
        <begin position="153"/>
        <end position="164"/>
    </location>
</feature>
<accession>A0A2K3CR91</accession>
<feature type="region of interest" description="Disordered" evidence="2">
    <location>
        <begin position="1147"/>
        <end position="1167"/>
    </location>
</feature>
<dbReference type="GeneID" id="66057111"/>
<protein>
    <submittedName>
        <fullName evidence="3">Uncharacterized protein</fullName>
    </submittedName>
</protein>
<name>A0A2K3CR91_CHLRE</name>
<feature type="compositionally biased region" description="Polar residues" evidence="2">
    <location>
        <begin position="631"/>
        <end position="643"/>
    </location>
</feature>
<dbReference type="KEGG" id="cre:CHLRE_17g734350v5"/>
<feature type="compositionally biased region" description="Low complexity" evidence="2">
    <location>
        <begin position="1529"/>
        <end position="1543"/>
    </location>
</feature>
<feature type="compositionally biased region" description="Low complexity" evidence="2">
    <location>
        <begin position="295"/>
        <end position="306"/>
    </location>
</feature>
<feature type="region of interest" description="Disordered" evidence="2">
    <location>
        <begin position="1508"/>
        <end position="1607"/>
    </location>
</feature>
<feature type="compositionally biased region" description="Low complexity" evidence="2">
    <location>
        <begin position="343"/>
        <end position="376"/>
    </location>
</feature>
<proteinExistence type="predicted"/>